<dbReference type="Proteomes" id="UP000001261">
    <property type="component" value="Unassembled WGS sequence"/>
</dbReference>
<feature type="domain" description="Fungal-type protein kinase" evidence="1">
    <location>
        <begin position="423"/>
        <end position="474"/>
    </location>
</feature>
<keyword evidence="3" id="KW-1185">Reference proteome</keyword>
<dbReference type="STRING" id="246410.A0A0D8JVW6"/>
<feature type="domain" description="Fungal-type protein kinase" evidence="1">
    <location>
        <begin position="212"/>
        <end position="301"/>
    </location>
</feature>
<sequence length="589" mass="66328">MAELSPDEKSIIKDYPLAGSLDNLCGLLQEAETIYSSDTAIDSLDQLYRSALSKLLHALQGGDAAFNLRSRIADQNAADTDIWKAVYDLIATAFRETPPASVLPSFDATPVRFTSSSQKGTEQTRQLVEGRIFEEICGCTFQDVEGFFTKYFEGKDWSVRADAIRQRVLEPGSNSEWARFPDPPVQNAVLDWWLQFQDNFLSNARGVYFSTASELKKSSDEIWTKSMLLQLAHYVQEVFITQPACQFVHAFMVCGTNMEAWMFNHSGPYSSGVFDVYKNAACFFQMVLDYAMMSDEELEVDLLQLANQRGVQGIARVIGHHTITSIADLHCGLMFSNPHTFQIRNTSCQQEAIQKMQITQHQTTCSQVIMFQQPAAKDKQLKSELTFTVELVYTPSLFDKDDKVYDNHILCCLVISPAGWPVDILENNIIITDPTKVGSMSGVLIDLDLAKEVGSGWSSARHQTGMMEFMAIECACCGWMKLKKLQLESHEGQTPPKDSMLKEWYTGTYKKIARIKRSDMSVDRFDDILSEFPPWFECVKPLCNAVRDILFPYGKKGLIVGTPQDPKRLYDPIIKAYEDAIALLEAGEI</sequence>
<dbReference type="PANTHER" id="PTHR38248">
    <property type="entry name" value="FUNK1 6"/>
    <property type="match status" value="1"/>
</dbReference>
<proteinExistence type="predicted"/>
<dbReference type="AlphaFoldDB" id="A0A0D8JVW6"/>
<accession>A0A0D8JVW6</accession>
<dbReference type="KEGG" id="cim:CIMG_12961"/>
<reference evidence="3" key="2">
    <citation type="journal article" date="2010" name="Genome Res.">
        <title>Population genomic sequencing of Coccidioides fungi reveals recent hybridization and transposon control.</title>
        <authorList>
            <person name="Neafsey D.E."/>
            <person name="Barker B.M."/>
            <person name="Sharpton T.J."/>
            <person name="Stajich J.E."/>
            <person name="Park D.J."/>
            <person name="Whiston E."/>
            <person name="Hung C.-Y."/>
            <person name="McMahan C."/>
            <person name="White J."/>
            <person name="Sykes S."/>
            <person name="Heiman D."/>
            <person name="Young S."/>
            <person name="Zeng Q."/>
            <person name="Abouelleil A."/>
            <person name="Aftuck L."/>
            <person name="Bessette D."/>
            <person name="Brown A."/>
            <person name="FitzGerald M."/>
            <person name="Lui A."/>
            <person name="Macdonald J.P."/>
            <person name="Priest M."/>
            <person name="Orbach M.J."/>
            <person name="Galgiani J.N."/>
            <person name="Kirkland T.N."/>
            <person name="Cole G.T."/>
            <person name="Birren B.W."/>
            <person name="Henn M.R."/>
            <person name="Taylor J.W."/>
            <person name="Rounsley S.D."/>
        </authorList>
    </citation>
    <scope>GENOME REANNOTATION</scope>
    <source>
        <strain evidence="3">RS</strain>
    </source>
</reference>
<dbReference type="OrthoDB" id="5584477at2759"/>
<dbReference type="GeneID" id="24164588"/>
<dbReference type="OMA" id="MAIECAC"/>
<evidence type="ECO:0000313" key="3">
    <source>
        <dbReference type="Proteomes" id="UP000001261"/>
    </source>
</evidence>
<evidence type="ECO:0000259" key="1">
    <source>
        <dbReference type="Pfam" id="PF17667"/>
    </source>
</evidence>
<dbReference type="EMBL" id="GG704912">
    <property type="protein sequence ID" value="KJF60423.1"/>
    <property type="molecule type" value="Genomic_DNA"/>
</dbReference>
<evidence type="ECO:0000313" key="2">
    <source>
        <dbReference type="EMBL" id="KJF60423.1"/>
    </source>
</evidence>
<reference evidence="3" key="1">
    <citation type="journal article" date="2009" name="Genome Res.">
        <title>Comparative genomic analyses of the human fungal pathogens Coccidioides and their relatives.</title>
        <authorList>
            <person name="Sharpton T.J."/>
            <person name="Stajich J.E."/>
            <person name="Rounsley S.D."/>
            <person name="Gardner M.J."/>
            <person name="Wortman J.R."/>
            <person name="Jordar V.S."/>
            <person name="Maiti R."/>
            <person name="Kodira C.D."/>
            <person name="Neafsey D.E."/>
            <person name="Zeng Q."/>
            <person name="Hung C.-Y."/>
            <person name="McMahan C."/>
            <person name="Muszewska A."/>
            <person name="Grynberg M."/>
            <person name="Mandel M.A."/>
            <person name="Kellner E.M."/>
            <person name="Barker B.M."/>
            <person name="Galgiani J.N."/>
            <person name="Orbach M.J."/>
            <person name="Kirkland T.N."/>
            <person name="Cole G.T."/>
            <person name="Henn M.R."/>
            <person name="Birren B.W."/>
            <person name="Taylor J.W."/>
        </authorList>
    </citation>
    <scope>NUCLEOTIDE SEQUENCE [LARGE SCALE GENOMIC DNA]</scope>
    <source>
        <strain evidence="3">RS</strain>
    </source>
</reference>
<dbReference type="RefSeq" id="XP_004445249.1">
    <property type="nucleotide sequence ID" value="XM_004445192.1"/>
</dbReference>
<dbReference type="PANTHER" id="PTHR38248:SF2">
    <property type="entry name" value="FUNK1 11"/>
    <property type="match status" value="1"/>
</dbReference>
<gene>
    <name evidence="2" type="ORF">CIMG_12961</name>
</gene>
<dbReference type="InterPro" id="IPR040976">
    <property type="entry name" value="Pkinase_fungal"/>
</dbReference>
<name>A0A0D8JVW6_COCIM</name>
<protein>
    <recommendedName>
        <fullName evidence="1">Fungal-type protein kinase domain-containing protein</fullName>
    </recommendedName>
</protein>
<dbReference type="InParanoid" id="A0A0D8JVW6"/>
<dbReference type="VEuPathDB" id="FungiDB:CIMG_12961"/>
<dbReference type="Pfam" id="PF17667">
    <property type="entry name" value="Pkinase_fungal"/>
    <property type="match status" value="2"/>
</dbReference>
<organism evidence="2 3">
    <name type="scientific">Coccidioides immitis (strain RS)</name>
    <name type="common">Valley fever fungus</name>
    <dbReference type="NCBI Taxonomy" id="246410"/>
    <lineage>
        <taxon>Eukaryota</taxon>
        <taxon>Fungi</taxon>
        <taxon>Dikarya</taxon>
        <taxon>Ascomycota</taxon>
        <taxon>Pezizomycotina</taxon>
        <taxon>Eurotiomycetes</taxon>
        <taxon>Eurotiomycetidae</taxon>
        <taxon>Onygenales</taxon>
        <taxon>Onygenaceae</taxon>
        <taxon>Coccidioides</taxon>
    </lineage>
</organism>